<sequence length="358" mass="40527">MAGEEKTEKATPKKRKDTRKKGEVLQSKEVAVAVFVVGIFAFLAIFGNYMFQMLLNFMEQSMSSIDKTGNTVEFAMSVFWKVAIICVCTVGPILAVGVVLSVLPVIVQTKGLFSMEAMKPKFSRLNPFTGIKRLFSMQALVGLVKGLIEIIVVVAILYFQVMDRINEFKKLIDTDVIKIVAYISETAMSLIVTIFVMLVFVAAADYVFQWWSFEKKLKMSKQEVKDEYKQLEGDPQIKGKIKRKQQEMAQQRMMQEVPSADVVVRNPTHYAVALKYDRKTAYRAPVVVAKGTDALALRIVAVAQEHNVYITENRPLARGLYEAVDIGQEIPREFYTAVAEVLAMVYEEQHKTLPPRER</sequence>
<protein>
    <recommendedName>
        <fullName evidence="3 12">Flagellar biosynthetic protein FlhB</fullName>
    </recommendedName>
</protein>
<evidence type="ECO:0000256" key="1">
    <source>
        <dbReference type="ARBA" id="ARBA00004651"/>
    </source>
</evidence>
<keyword evidence="14" id="KW-0282">Flagellum</keyword>
<accession>A0A174ZA98</accession>
<keyword evidence="8 12" id="KW-0653">Protein transport</keyword>
<keyword evidence="14" id="KW-0969">Cilium</keyword>
<feature type="transmembrane region" description="Helical" evidence="12">
    <location>
        <begin position="179"/>
        <end position="208"/>
    </location>
</feature>
<keyword evidence="14" id="KW-0966">Cell projection</keyword>
<evidence type="ECO:0000256" key="12">
    <source>
        <dbReference type="RuleBase" id="RU364091"/>
    </source>
</evidence>
<reference evidence="14 15" key="1">
    <citation type="submission" date="2015-09" db="EMBL/GenBank/DDBJ databases">
        <authorList>
            <consortium name="Pathogen Informatics"/>
        </authorList>
    </citation>
    <scope>NUCLEOTIDE SEQUENCE [LARGE SCALE GENOMIC DNA]</scope>
    <source>
        <strain evidence="14 15">2789STDY5834928</strain>
    </source>
</reference>
<dbReference type="PANTHER" id="PTHR30531">
    <property type="entry name" value="FLAGELLAR BIOSYNTHETIC PROTEIN FLHB"/>
    <property type="match status" value="1"/>
</dbReference>
<dbReference type="PRINTS" id="PR00950">
    <property type="entry name" value="TYPE3IMSPROT"/>
</dbReference>
<dbReference type="GO" id="GO:0005886">
    <property type="term" value="C:plasma membrane"/>
    <property type="evidence" value="ECO:0007669"/>
    <property type="project" value="UniProtKB-SubCell"/>
</dbReference>
<feature type="transmembrane region" description="Helical" evidence="12">
    <location>
        <begin position="134"/>
        <end position="159"/>
    </location>
</feature>
<feature type="region of interest" description="Disordered" evidence="13">
    <location>
        <begin position="1"/>
        <end position="20"/>
    </location>
</feature>
<evidence type="ECO:0000313" key="15">
    <source>
        <dbReference type="Proteomes" id="UP000095662"/>
    </source>
</evidence>
<keyword evidence="9 12" id="KW-1133">Transmembrane helix</keyword>
<feature type="transmembrane region" description="Helical" evidence="12">
    <location>
        <begin position="82"/>
        <end position="113"/>
    </location>
</feature>
<dbReference type="InterPro" id="IPR006136">
    <property type="entry name" value="FlhB"/>
</dbReference>
<feature type="transmembrane region" description="Helical" evidence="12">
    <location>
        <begin position="30"/>
        <end position="51"/>
    </location>
</feature>
<evidence type="ECO:0000256" key="13">
    <source>
        <dbReference type="SAM" id="MobiDB-lite"/>
    </source>
</evidence>
<evidence type="ECO:0000256" key="8">
    <source>
        <dbReference type="ARBA" id="ARBA00022927"/>
    </source>
</evidence>
<dbReference type="FunFam" id="3.40.1690.10:FF:000001">
    <property type="entry name" value="Flagellar biosynthetic protein FlhB"/>
    <property type="match status" value="1"/>
</dbReference>
<organism evidence="14 15">
    <name type="scientific">[Eubacterium] siraeum</name>
    <dbReference type="NCBI Taxonomy" id="39492"/>
    <lineage>
        <taxon>Bacteria</taxon>
        <taxon>Bacillati</taxon>
        <taxon>Bacillota</taxon>
        <taxon>Clostridia</taxon>
        <taxon>Eubacteriales</taxon>
        <taxon>Oscillospiraceae</taxon>
        <taxon>Oscillospiraceae incertae sedis</taxon>
    </lineage>
</organism>
<proteinExistence type="inferred from homology"/>
<keyword evidence="5 12" id="KW-1003">Cell membrane</keyword>
<keyword evidence="6 12" id="KW-0812">Transmembrane</keyword>
<evidence type="ECO:0000256" key="5">
    <source>
        <dbReference type="ARBA" id="ARBA00022475"/>
    </source>
</evidence>
<dbReference type="NCBIfam" id="TIGR00328">
    <property type="entry name" value="flhB"/>
    <property type="match status" value="1"/>
</dbReference>
<keyword evidence="11 12" id="KW-1006">Bacterial flagellum protein export</keyword>
<comment type="function">
    <text evidence="12">Required for formation of the rod structure in the basal body of the flagellar apparatus. Together with FliI and FliH, may constitute the export apparatus of flagellin.</text>
</comment>
<feature type="compositionally biased region" description="Basic and acidic residues" evidence="13">
    <location>
        <begin position="1"/>
        <end position="11"/>
    </location>
</feature>
<dbReference type="InterPro" id="IPR006135">
    <property type="entry name" value="T3SS_substrate_exporter"/>
</dbReference>
<dbReference type="EMBL" id="CZBY01000002">
    <property type="protein sequence ID" value="CUQ81969.1"/>
    <property type="molecule type" value="Genomic_DNA"/>
</dbReference>
<evidence type="ECO:0000256" key="3">
    <source>
        <dbReference type="ARBA" id="ARBA00021622"/>
    </source>
</evidence>
<comment type="subcellular location">
    <subcellularLocation>
        <location evidence="1">Cell membrane</location>
        <topology evidence="1">Multi-pass membrane protein</topology>
    </subcellularLocation>
</comment>
<evidence type="ECO:0000256" key="4">
    <source>
        <dbReference type="ARBA" id="ARBA00022448"/>
    </source>
</evidence>
<dbReference type="AlphaFoldDB" id="A0A174ZA98"/>
<dbReference type="InterPro" id="IPR029025">
    <property type="entry name" value="T3SS_substrate_exporter_C"/>
</dbReference>
<keyword evidence="7 12" id="KW-1005">Bacterial flagellum biogenesis</keyword>
<evidence type="ECO:0000256" key="10">
    <source>
        <dbReference type="ARBA" id="ARBA00023136"/>
    </source>
</evidence>
<keyword evidence="10 12" id="KW-0472">Membrane</keyword>
<dbReference type="Pfam" id="PF01312">
    <property type="entry name" value="Bac_export_2"/>
    <property type="match status" value="1"/>
</dbReference>
<dbReference type="Gene3D" id="3.40.1690.10">
    <property type="entry name" value="secretion proteins EscU"/>
    <property type="match status" value="1"/>
</dbReference>
<evidence type="ECO:0000256" key="6">
    <source>
        <dbReference type="ARBA" id="ARBA00022692"/>
    </source>
</evidence>
<dbReference type="STRING" id="39492.ERS852540_00387"/>
<evidence type="ECO:0000256" key="7">
    <source>
        <dbReference type="ARBA" id="ARBA00022795"/>
    </source>
</evidence>
<gene>
    <name evidence="12 14" type="primary">flhB</name>
    <name evidence="14" type="ORF">ERS852540_00387</name>
</gene>
<dbReference type="PANTHER" id="PTHR30531:SF12">
    <property type="entry name" value="FLAGELLAR BIOSYNTHETIC PROTEIN FLHB"/>
    <property type="match status" value="1"/>
</dbReference>
<dbReference type="Gene3D" id="6.10.250.2080">
    <property type="match status" value="1"/>
</dbReference>
<evidence type="ECO:0000256" key="2">
    <source>
        <dbReference type="ARBA" id="ARBA00010690"/>
    </source>
</evidence>
<name>A0A174ZA98_9FIRM</name>
<evidence type="ECO:0000313" key="14">
    <source>
        <dbReference type="EMBL" id="CUQ81969.1"/>
    </source>
</evidence>
<dbReference type="Proteomes" id="UP000095662">
    <property type="component" value="Unassembled WGS sequence"/>
</dbReference>
<evidence type="ECO:0000256" key="11">
    <source>
        <dbReference type="ARBA" id="ARBA00023225"/>
    </source>
</evidence>
<evidence type="ECO:0000256" key="9">
    <source>
        <dbReference type="ARBA" id="ARBA00022989"/>
    </source>
</evidence>
<dbReference type="OrthoDB" id="9807950at2"/>
<dbReference type="GO" id="GO:0044780">
    <property type="term" value="P:bacterial-type flagellum assembly"/>
    <property type="evidence" value="ECO:0007669"/>
    <property type="project" value="InterPro"/>
</dbReference>
<keyword evidence="4 12" id="KW-0813">Transport</keyword>
<dbReference type="SUPFAM" id="SSF160544">
    <property type="entry name" value="EscU C-terminal domain-like"/>
    <property type="match status" value="1"/>
</dbReference>
<comment type="similarity">
    <text evidence="2 12">Belongs to the type III secretion exporter family.</text>
</comment>
<dbReference type="GO" id="GO:0009306">
    <property type="term" value="P:protein secretion"/>
    <property type="evidence" value="ECO:0007669"/>
    <property type="project" value="InterPro"/>
</dbReference>